<dbReference type="Gene3D" id="2.30.42.10">
    <property type="match status" value="1"/>
</dbReference>
<dbReference type="InterPro" id="IPR051342">
    <property type="entry name" value="PDZ_scaffold"/>
</dbReference>
<protein>
    <submittedName>
        <fullName evidence="4">PDZ domain-containing protein</fullName>
    </submittedName>
</protein>
<accession>A0A914WJ43</accession>
<reference evidence="4" key="1">
    <citation type="submission" date="2022-11" db="UniProtKB">
        <authorList>
            <consortium name="WormBaseParasite"/>
        </authorList>
    </citation>
    <scope>IDENTIFICATION</scope>
</reference>
<feature type="region of interest" description="Disordered" evidence="1">
    <location>
        <begin position="1"/>
        <end position="23"/>
    </location>
</feature>
<dbReference type="PANTHER" id="PTHR19964">
    <property type="entry name" value="MULTIPLE PDZ DOMAIN PROTEIN"/>
    <property type="match status" value="1"/>
</dbReference>
<feature type="compositionally biased region" description="Low complexity" evidence="1">
    <location>
        <begin position="169"/>
        <end position="201"/>
    </location>
</feature>
<dbReference type="PROSITE" id="PS50106">
    <property type="entry name" value="PDZ"/>
    <property type="match status" value="1"/>
</dbReference>
<evidence type="ECO:0000313" key="3">
    <source>
        <dbReference type="Proteomes" id="UP000887566"/>
    </source>
</evidence>
<dbReference type="AlphaFoldDB" id="A0A914WJ43"/>
<evidence type="ECO:0000313" key="4">
    <source>
        <dbReference type="WBParaSite" id="PSAMB.scaffold43size100268.g1225.t1"/>
    </source>
</evidence>
<dbReference type="SMART" id="SM00228">
    <property type="entry name" value="PDZ"/>
    <property type="match status" value="1"/>
</dbReference>
<proteinExistence type="predicted"/>
<name>A0A914WJ43_9BILA</name>
<keyword evidence="3" id="KW-1185">Reference proteome</keyword>
<sequence length="330" mass="34847">MDFLTVPHHRAGSQSNADPPAKQLTGDWTEVQVVDLTNDGSGLGFGIVGGRSTGVVVKTILPGSPTDRDGRLRQGDHLLQIGHINLHGMSSQQVAMILRQQDANVRIVVGRPTTAASPAPLTTDAAAAASTSTTPAVPPSNDDCITISTREALCAATLDEQLDAHKRATSLQPSPSTAAASAETRSPSAPRVASSSRAASVNSQHGQSAKTPEREMRQSEEDTYSDRKGATGSLRPDRGLEDMALTSFCRENWLPDQTETVVVDLVRDEQLGLGITVAGYVHRKGKPGAFVICNEPGALAAYSSGFCDGFRLAVGRPERFVPVVFINAIT</sequence>
<dbReference type="WBParaSite" id="PSAMB.scaffold43size100268.g1225.t1">
    <property type="protein sequence ID" value="PSAMB.scaffold43size100268.g1225.t1"/>
    <property type="gene ID" value="PSAMB.scaffold43size100268.g1225"/>
</dbReference>
<organism evidence="3 4">
    <name type="scientific">Plectus sambesii</name>
    <dbReference type="NCBI Taxonomy" id="2011161"/>
    <lineage>
        <taxon>Eukaryota</taxon>
        <taxon>Metazoa</taxon>
        <taxon>Ecdysozoa</taxon>
        <taxon>Nematoda</taxon>
        <taxon>Chromadorea</taxon>
        <taxon>Plectida</taxon>
        <taxon>Plectina</taxon>
        <taxon>Plectoidea</taxon>
        <taxon>Plectidae</taxon>
        <taxon>Plectus</taxon>
    </lineage>
</organism>
<evidence type="ECO:0000256" key="1">
    <source>
        <dbReference type="SAM" id="MobiDB-lite"/>
    </source>
</evidence>
<dbReference type="CDD" id="cd06667">
    <property type="entry name" value="PDZ2_MUPP1-like"/>
    <property type="match status" value="1"/>
</dbReference>
<dbReference type="Proteomes" id="UP000887566">
    <property type="component" value="Unplaced"/>
</dbReference>
<feature type="compositionally biased region" description="Basic and acidic residues" evidence="1">
    <location>
        <begin position="211"/>
        <end position="238"/>
    </location>
</feature>
<dbReference type="SUPFAM" id="SSF50156">
    <property type="entry name" value="PDZ domain-like"/>
    <property type="match status" value="1"/>
</dbReference>
<feature type="region of interest" description="Disordered" evidence="1">
    <location>
        <begin position="167"/>
        <end position="238"/>
    </location>
</feature>
<evidence type="ECO:0000259" key="2">
    <source>
        <dbReference type="PROSITE" id="PS50106"/>
    </source>
</evidence>
<dbReference type="FunFam" id="2.30.42.10:FF:000125">
    <property type="entry name" value="PATJ, crumbs cell polarity complex component"/>
    <property type="match status" value="1"/>
</dbReference>
<dbReference type="PANTHER" id="PTHR19964:SF92">
    <property type="entry name" value="PATJ HOMOLOG"/>
    <property type="match status" value="1"/>
</dbReference>
<dbReference type="InterPro" id="IPR036034">
    <property type="entry name" value="PDZ_sf"/>
</dbReference>
<dbReference type="Pfam" id="PF00595">
    <property type="entry name" value="PDZ"/>
    <property type="match status" value="1"/>
</dbReference>
<dbReference type="InterPro" id="IPR001478">
    <property type="entry name" value="PDZ"/>
</dbReference>
<feature type="domain" description="PDZ" evidence="2">
    <location>
        <begin position="33"/>
        <end position="113"/>
    </location>
</feature>